<gene>
    <name evidence="1" type="ORF">J2W94_001262</name>
</gene>
<dbReference type="EMBL" id="JAVDTT010000001">
    <property type="protein sequence ID" value="MDR6840998.1"/>
    <property type="molecule type" value="Genomic_DNA"/>
</dbReference>
<proteinExistence type="predicted"/>
<sequence length="105" mass="12356">MFSAERIQRLAPNVLLDIVAELAYWESCYPHRSFYSSHIPFKTYIPTFKFGYDSFLLHHRERLVELLPKLEILYRELPTGEQLKWKDATLIVSAAWRRMGSGPTP</sequence>
<dbReference type="Proteomes" id="UP001254759">
    <property type="component" value="Unassembled WGS sequence"/>
</dbReference>
<comment type="caution">
    <text evidence="1">The sequence shown here is derived from an EMBL/GenBank/DDBJ whole genome shotgun (WGS) entry which is preliminary data.</text>
</comment>
<organism evidence="1 2">
    <name type="scientific">Pseudoxanthomonas sacheonensis</name>
    <dbReference type="NCBI Taxonomy" id="443615"/>
    <lineage>
        <taxon>Bacteria</taxon>
        <taxon>Pseudomonadati</taxon>
        <taxon>Pseudomonadota</taxon>
        <taxon>Gammaproteobacteria</taxon>
        <taxon>Lysobacterales</taxon>
        <taxon>Lysobacteraceae</taxon>
        <taxon>Pseudoxanthomonas</taxon>
    </lineage>
</organism>
<name>A0ABU1RQE9_9GAMM</name>
<evidence type="ECO:0000313" key="1">
    <source>
        <dbReference type="EMBL" id="MDR6840998.1"/>
    </source>
</evidence>
<reference evidence="1 2" key="1">
    <citation type="submission" date="2023-07" db="EMBL/GenBank/DDBJ databases">
        <title>Sorghum-associated microbial communities from plants grown in Nebraska, USA.</title>
        <authorList>
            <person name="Schachtman D."/>
        </authorList>
    </citation>
    <scope>NUCLEOTIDE SEQUENCE [LARGE SCALE GENOMIC DNA]</scope>
    <source>
        <strain evidence="1 2">BE107</strain>
    </source>
</reference>
<dbReference type="RefSeq" id="WP_310091229.1">
    <property type="nucleotide sequence ID" value="NZ_JAVDTT010000001.1"/>
</dbReference>
<keyword evidence="2" id="KW-1185">Reference proteome</keyword>
<protein>
    <submittedName>
        <fullName evidence="1">Uncharacterized protein</fullName>
    </submittedName>
</protein>
<accession>A0ABU1RQE9</accession>
<evidence type="ECO:0000313" key="2">
    <source>
        <dbReference type="Proteomes" id="UP001254759"/>
    </source>
</evidence>